<accession>A0ACA9KTN1</accession>
<evidence type="ECO:0000313" key="2">
    <source>
        <dbReference type="Proteomes" id="UP000789860"/>
    </source>
</evidence>
<proteinExistence type="predicted"/>
<organism evidence="1 2">
    <name type="scientific">Scutellospora calospora</name>
    <dbReference type="NCBI Taxonomy" id="85575"/>
    <lineage>
        <taxon>Eukaryota</taxon>
        <taxon>Fungi</taxon>
        <taxon>Fungi incertae sedis</taxon>
        <taxon>Mucoromycota</taxon>
        <taxon>Glomeromycotina</taxon>
        <taxon>Glomeromycetes</taxon>
        <taxon>Diversisporales</taxon>
        <taxon>Gigasporaceae</taxon>
        <taxon>Scutellospora</taxon>
    </lineage>
</organism>
<feature type="non-terminal residue" evidence="1">
    <location>
        <position position="1"/>
    </location>
</feature>
<evidence type="ECO:0000313" key="1">
    <source>
        <dbReference type="EMBL" id="CAG8492788.1"/>
    </source>
</evidence>
<sequence>NTSCSKVNNPESTIVVNKIVYEHNHPLNRELIVFKDTKKFIDSMLKDVKFMTMYYKFRATVQRKFLKGKYLTHPIHSKDLYHIIQRFWLTAKFLLNDTVQISNWLDQQKEKDLRWVIA</sequence>
<dbReference type="EMBL" id="CAJVPM010002799">
    <property type="protein sequence ID" value="CAG8492788.1"/>
    <property type="molecule type" value="Genomic_DNA"/>
</dbReference>
<dbReference type="Proteomes" id="UP000789860">
    <property type="component" value="Unassembled WGS sequence"/>
</dbReference>
<name>A0ACA9KTN1_9GLOM</name>
<protein>
    <submittedName>
        <fullName evidence="1">8386_t:CDS:1</fullName>
    </submittedName>
</protein>
<comment type="caution">
    <text evidence="1">The sequence shown here is derived from an EMBL/GenBank/DDBJ whole genome shotgun (WGS) entry which is preliminary data.</text>
</comment>
<gene>
    <name evidence="1" type="ORF">SCALOS_LOCUS2896</name>
</gene>
<keyword evidence="2" id="KW-1185">Reference proteome</keyword>
<reference evidence="1" key="1">
    <citation type="submission" date="2021-06" db="EMBL/GenBank/DDBJ databases">
        <authorList>
            <person name="Kallberg Y."/>
            <person name="Tangrot J."/>
            <person name="Rosling A."/>
        </authorList>
    </citation>
    <scope>NUCLEOTIDE SEQUENCE</scope>
    <source>
        <strain evidence="1">AU212A</strain>
    </source>
</reference>